<comment type="caution">
    <text evidence="1">The sequence shown here is derived from an EMBL/GenBank/DDBJ whole genome shotgun (WGS) entry which is preliminary data.</text>
</comment>
<dbReference type="EMBL" id="PVZS01000020">
    <property type="protein sequence ID" value="PSC03811.1"/>
    <property type="molecule type" value="Genomic_DNA"/>
</dbReference>
<evidence type="ECO:0000313" key="1">
    <source>
        <dbReference type="EMBL" id="PSC03811.1"/>
    </source>
</evidence>
<dbReference type="RefSeq" id="WP_106338212.1">
    <property type="nucleotide sequence ID" value="NZ_PVZS01000020.1"/>
</dbReference>
<keyword evidence="2" id="KW-1185">Reference proteome</keyword>
<evidence type="ECO:0000313" key="2">
    <source>
        <dbReference type="Proteomes" id="UP000239772"/>
    </source>
</evidence>
<accession>A0A2T1HQ75</accession>
<dbReference type="OrthoDB" id="9779761at2"/>
<name>A0A2T1HQ75_9HYPH</name>
<gene>
    <name evidence="1" type="ORF">SLNSH_17020</name>
</gene>
<protein>
    <submittedName>
        <fullName evidence="1">Uncharacterized protein</fullName>
    </submittedName>
</protein>
<proteinExistence type="predicted"/>
<dbReference type="AlphaFoldDB" id="A0A2T1HQ75"/>
<organism evidence="1 2">
    <name type="scientific">Alsobacter soli</name>
    <dbReference type="NCBI Taxonomy" id="2109933"/>
    <lineage>
        <taxon>Bacteria</taxon>
        <taxon>Pseudomonadati</taxon>
        <taxon>Pseudomonadota</taxon>
        <taxon>Alphaproteobacteria</taxon>
        <taxon>Hyphomicrobiales</taxon>
        <taxon>Alsobacteraceae</taxon>
        <taxon>Alsobacter</taxon>
    </lineage>
</organism>
<sequence length="114" mass="12835">MAKQEALERQQAWADAVLTGLERLGGIAHLSAIYRETERIRRDAGYEILRSHEETVRQTLQAHSSGSPSFRGGYDLFRPVPERGRGYWGLNVVGATSFRAFQKEAEEFLKAIGL</sequence>
<dbReference type="Proteomes" id="UP000239772">
    <property type="component" value="Unassembled WGS sequence"/>
</dbReference>
<reference evidence="2" key="1">
    <citation type="submission" date="2018-03" db="EMBL/GenBank/DDBJ databases">
        <authorList>
            <person name="Sun L."/>
            <person name="Liu H."/>
            <person name="Chen W."/>
            <person name="Huang K."/>
            <person name="Liu W."/>
            <person name="Gao X."/>
        </authorList>
    </citation>
    <scope>NUCLEOTIDE SEQUENCE [LARGE SCALE GENOMIC DNA]</scope>
    <source>
        <strain evidence="2">SH9</strain>
    </source>
</reference>